<dbReference type="NCBIfam" id="TIGR00431">
    <property type="entry name" value="TruB"/>
    <property type="match status" value="1"/>
</dbReference>
<organism evidence="9 10">
    <name type="scientific">Lysobacter panacisoli</name>
    <dbReference type="NCBI Taxonomy" id="1255263"/>
    <lineage>
        <taxon>Bacteria</taxon>
        <taxon>Pseudomonadati</taxon>
        <taxon>Pseudomonadota</taxon>
        <taxon>Gammaproteobacteria</taxon>
        <taxon>Lysobacterales</taxon>
        <taxon>Lysobacteraceae</taxon>
        <taxon>Lysobacter</taxon>
    </lineage>
</organism>
<dbReference type="InterPro" id="IPR036974">
    <property type="entry name" value="PUA_sf"/>
</dbReference>
<dbReference type="SUPFAM" id="SSF55120">
    <property type="entry name" value="Pseudouridine synthase"/>
    <property type="match status" value="1"/>
</dbReference>
<dbReference type="InterPro" id="IPR032819">
    <property type="entry name" value="TruB_C"/>
</dbReference>
<dbReference type="Pfam" id="PF16198">
    <property type="entry name" value="TruB_C_2"/>
    <property type="match status" value="1"/>
</dbReference>
<dbReference type="Pfam" id="PF09157">
    <property type="entry name" value="TruB-C_2"/>
    <property type="match status" value="1"/>
</dbReference>
<evidence type="ECO:0000256" key="3">
    <source>
        <dbReference type="ARBA" id="ARBA00022694"/>
    </source>
</evidence>
<evidence type="ECO:0000313" key="9">
    <source>
        <dbReference type="EMBL" id="GAA5075308.1"/>
    </source>
</evidence>
<keyword evidence="10" id="KW-1185">Reference proteome</keyword>
<name>A0ABP9LBX8_9GAMM</name>
<dbReference type="InterPro" id="IPR002501">
    <property type="entry name" value="PsdUridine_synth_N"/>
</dbReference>
<sequence length="319" mass="34141">MTKAKTRFRSLDGLLLLDKPQGLSSNQALQQARHLFRAEKGGHTGSLDPLATGLLPLCFGEATKIAGLLLGSAKAYETTAVLGLTTDSDDADGAPLRERPVPALDEATIEAALAPLRGAIRQRAPIYSALKQGGEPLYAKARRGEAIEAPERDVVVHRLDLIDRDGPRLRLHVECGSGTYVRSLVRDLGEALGCGAHVATLRRLWVEPFRQPRMFTLDQLRELVAGQGEAALEACLLPIEAGLSAFPRVALDADAARRLGQGQTVDCAEGDEGVVAVFSMQGLCLGMAQRDGSRLSPQRLFRWAANPAMPAEQVVTPSA</sequence>
<evidence type="ECO:0000256" key="5">
    <source>
        <dbReference type="HAMAP-Rule" id="MF_01080"/>
    </source>
</evidence>
<dbReference type="Gene3D" id="2.30.130.10">
    <property type="entry name" value="PUA domain"/>
    <property type="match status" value="1"/>
</dbReference>
<feature type="domain" description="tRNA pseudouridylate synthase B C-terminal" evidence="8">
    <location>
        <begin position="182"/>
        <end position="243"/>
    </location>
</feature>
<comment type="catalytic activity">
    <reaction evidence="1 5">
        <text>uridine(55) in tRNA = pseudouridine(55) in tRNA</text>
        <dbReference type="Rhea" id="RHEA:42532"/>
        <dbReference type="Rhea" id="RHEA-COMP:10101"/>
        <dbReference type="Rhea" id="RHEA-COMP:10102"/>
        <dbReference type="ChEBI" id="CHEBI:65314"/>
        <dbReference type="ChEBI" id="CHEBI:65315"/>
        <dbReference type="EC" id="5.4.99.25"/>
    </reaction>
</comment>
<dbReference type="InterPro" id="IPR014780">
    <property type="entry name" value="tRNA_psdUridine_synth_TruB"/>
</dbReference>
<feature type="domain" description="Pseudouridine synthase II N-terminal" evidence="6">
    <location>
        <begin position="33"/>
        <end position="181"/>
    </location>
</feature>
<dbReference type="InterPro" id="IPR020103">
    <property type="entry name" value="PsdUridine_synth_cat_dom_sf"/>
</dbReference>
<keyword evidence="4 5" id="KW-0413">Isomerase</keyword>
<evidence type="ECO:0000313" key="10">
    <source>
        <dbReference type="Proteomes" id="UP001501083"/>
    </source>
</evidence>
<comment type="caution">
    <text evidence="9">The sequence shown here is derived from an EMBL/GenBank/DDBJ whole genome shotgun (WGS) entry which is preliminary data.</text>
</comment>
<keyword evidence="3 5" id="KW-0819">tRNA processing</keyword>
<gene>
    <name evidence="5 9" type="primary">truB</name>
    <name evidence="9" type="ORF">GCM10025759_18740</name>
</gene>
<dbReference type="CDD" id="cd02573">
    <property type="entry name" value="PseudoU_synth_EcTruB"/>
    <property type="match status" value="1"/>
</dbReference>
<dbReference type="PANTHER" id="PTHR13767">
    <property type="entry name" value="TRNA-PSEUDOURIDINE SYNTHASE"/>
    <property type="match status" value="1"/>
</dbReference>
<evidence type="ECO:0000256" key="4">
    <source>
        <dbReference type="ARBA" id="ARBA00023235"/>
    </source>
</evidence>
<evidence type="ECO:0000259" key="6">
    <source>
        <dbReference type="Pfam" id="PF01509"/>
    </source>
</evidence>
<dbReference type="PANTHER" id="PTHR13767:SF2">
    <property type="entry name" value="PSEUDOURIDYLATE SYNTHASE TRUB1"/>
    <property type="match status" value="1"/>
</dbReference>
<reference evidence="10" key="1">
    <citation type="journal article" date="2019" name="Int. J. Syst. Evol. Microbiol.">
        <title>The Global Catalogue of Microorganisms (GCM) 10K type strain sequencing project: providing services to taxonomists for standard genome sequencing and annotation.</title>
        <authorList>
            <consortium name="The Broad Institute Genomics Platform"/>
            <consortium name="The Broad Institute Genome Sequencing Center for Infectious Disease"/>
            <person name="Wu L."/>
            <person name="Ma J."/>
        </authorList>
    </citation>
    <scope>NUCLEOTIDE SEQUENCE [LARGE SCALE GENOMIC DNA]</scope>
    <source>
        <strain evidence="10">JCM 19212</strain>
    </source>
</reference>
<dbReference type="Gene3D" id="3.30.2350.10">
    <property type="entry name" value="Pseudouridine synthase"/>
    <property type="match status" value="1"/>
</dbReference>
<comment type="similarity">
    <text evidence="2 5">Belongs to the pseudouridine synthase TruB family. Type 1 subfamily.</text>
</comment>
<evidence type="ECO:0000259" key="7">
    <source>
        <dbReference type="Pfam" id="PF09157"/>
    </source>
</evidence>
<dbReference type="CDD" id="cd21152">
    <property type="entry name" value="PUA_TruB_bacterial"/>
    <property type="match status" value="1"/>
</dbReference>
<dbReference type="EMBL" id="BAABKY010000002">
    <property type="protein sequence ID" value="GAA5075308.1"/>
    <property type="molecule type" value="Genomic_DNA"/>
</dbReference>
<evidence type="ECO:0000256" key="2">
    <source>
        <dbReference type="ARBA" id="ARBA00005642"/>
    </source>
</evidence>
<proteinExistence type="inferred from homology"/>
<accession>A0ABP9LBX8</accession>
<dbReference type="RefSeq" id="WP_158987523.1">
    <property type="nucleotide sequence ID" value="NZ_BAABKY010000002.1"/>
</dbReference>
<feature type="active site" description="Nucleophile" evidence="5">
    <location>
        <position position="48"/>
    </location>
</feature>
<evidence type="ECO:0000259" key="8">
    <source>
        <dbReference type="Pfam" id="PF16198"/>
    </source>
</evidence>
<feature type="domain" description="tRNA pseudouridine synthase II TruB subfamily 1 C-terminal" evidence="7">
    <location>
        <begin position="247"/>
        <end position="301"/>
    </location>
</feature>
<dbReference type="Proteomes" id="UP001501083">
    <property type="component" value="Unassembled WGS sequence"/>
</dbReference>
<evidence type="ECO:0000256" key="1">
    <source>
        <dbReference type="ARBA" id="ARBA00000385"/>
    </source>
</evidence>
<dbReference type="InterPro" id="IPR015240">
    <property type="entry name" value="tRNA_sdUridine_synth_fam1_C"/>
</dbReference>
<dbReference type="HAMAP" id="MF_01080">
    <property type="entry name" value="TruB_bact"/>
    <property type="match status" value="1"/>
</dbReference>
<comment type="function">
    <text evidence="5">Responsible for synthesis of pseudouridine from uracil-55 in the psi GC loop of transfer RNAs.</text>
</comment>
<dbReference type="Pfam" id="PF01509">
    <property type="entry name" value="TruB_N"/>
    <property type="match status" value="1"/>
</dbReference>
<protein>
    <recommendedName>
        <fullName evidence="5">tRNA pseudouridine synthase B</fullName>
        <ecNumber evidence="5">5.4.99.25</ecNumber>
    </recommendedName>
    <alternativeName>
        <fullName evidence="5">tRNA pseudouridine(55) synthase</fullName>
        <shortName evidence="5">Psi55 synthase</shortName>
    </alternativeName>
    <alternativeName>
        <fullName evidence="5">tRNA pseudouridylate synthase</fullName>
    </alternativeName>
    <alternativeName>
        <fullName evidence="5">tRNA-uridine isomerase</fullName>
    </alternativeName>
</protein>
<dbReference type="EC" id="5.4.99.25" evidence="5"/>